<dbReference type="AlphaFoldDB" id="A0A0D1IQT9"/>
<evidence type="ECO:0000313" key="3">
    <source>
        <dbReference type="Proteomes" id="UP000032247"/>
    </source>
</evidence>
<proteinExistence type="predicted"/>
<accession>A0A0D1IQT9</accession>
<dbReference type="PATRIC" id="fig|1423.173.peg.2393"/>
<dbReference type="EMBL" id="CP120576">
    <property type="protein sequence ID" value="WEY86529.1"/>
    <property type="molecule type" value="Genomic_DNA"/>
</dbReference>
<gene>
    <name evidence="2" type="ORF">P5633_10910</name>
    <name evidence="1" type="ORF">SC09_Contig24orf00830</name>
</gene>
<sequence length="49" mass="5416">MKNLEDKVTFSVLVIIAFLQAVPGACEQAFNINGEAAVRLPLYYFPNSI</sequence>
<evidence type="ECO:0000313" key="2">
    <source>
        <dbReference type="EMBL" id="WEY86529.1"/>
    </source>
</evidence>
<dbReference type="Proteomes" id="UP000032247">
    <property type="component" value="Unassembled WGS sequence"/>
</dbReference>
<dbReference type="EMBL" id="JXBC01000003">
    <property type="protein sequence ID" value="KIU11738.1"/>
    <property type="molecule type" value="Genomic_DNA"/>
</dbReference>
<reference evidence="1 3" key="1">
    <citation type="submission" date="2014-12" db="EMBL/GenBank/DDBJ databases">
        <title>Comparative genome analysis of Bacillus coagulans HM-08, Clostridium butyricum HM-68, Bacillus subtilis HM-66 and Bacillus licheniformis BL-09.</title>
        <authorList>
            <person name="Zhang H."/>
        </authorList>
    </citation>
    <scope>NUCLEOTIDE SEQUENCE [LARGE SCALE GENOMIC DNA]</scope>
    <source>
        <strain evidence="1 3">HM-66</strain>
    </source>
</reference>
<organism evidence="1 3">
    <name type="scientific">Bacillus subtilis</name>
    <dbReference type="NCBI Taxonomy" id="1423"/>
    <lineage>
        <taxon>Bacteria</taxon>
        <taxon>Bacillati</taxon>
        <taxon>Bacillota</taxon>
        <taxon>Bacilli</taxon>
        <taxon>Bacillales</taxon>
        <taxon>Bacillaceae</taxon>
        <taxon>Bacillus</taxon>
    </lineage>
</organism>
<name>A0A0D1IQT9_BACIU</name>
<dbReference type="Proteomes" id="UP001214898">
    <property type="component" value="Chromosome"/>
</dbReference>
<evidence type="ECO:0000313" key="1">
    <source>
        <dbReference type="EMBL" id="KIU11738.1"/>
    </source>
</evidence>
<protein>
    <submittedName>
        <fullName evidence="1">Uncharacterized protein</fullName>
    </submittedName>
</protein>
<reference evidence="2" key="2">
    <citation type="submission" date="2023-03" db="EMBL/GenBank/DDBJ databases">
        <title>Complete genome sequences of 52 Bacillus and Priestia strains isolated from West-African fermentations and 26 reference strains from the DSMZ collection.</title>
        <authorList>
            <person name="Wiedenbein E.S."/>
            <person name="Canoy T.S."/>
            <person name="Hui Y."/>
            <person name="Parkouda C."/>
            <person name="Dawende C."/>
            <person name="Ametefe E."/>
            <person name="Jespersen L."/>
            <person name="Nielsen D.S."/>
        </authorList>
    </citation>
    <scope>NUCLEOTIDE SEQUENCE</scope>
    <source>
        <strain evidence="2">PRO56</strain>
    </source>
</reference>